<evidence type="ECO:0000313" key="1">
    <source>
        <dbReference type="EMBL" id="GAG18358.1"/>
    </source>
</evidence>
<reference evidence="1" key="1">
    <citation type="journal article" date="2014" name="Front. Microbiol.">
        <title>High frequency of phylogenetically diverse reductive dehalogenase-homologous genes in deep subseafloor sedimentary metagenomes.</title>
        <authorList>
            <person name="Kawai M."/>
            <person name="Futagami T."/>
            <person name="Toyoda A."/>
            <person name="Takaki Y."/>
            <person name="Nishi S."/>
            <person name="Hori S."/>
            <person name="Arai W."/>
            <person name="Tsubouchi T."/>
            <person name="Morono Y."/>
            <person name="Uchiyama I."/>
            <person name="Ito T."/>
            <person name="Fujiyama A."/>
            <person name="Inagaki F."/>
            <person name="Takami H."/>
        </authorList>
    </citation>
    <scope>NUCLEOTIDE SEQUENCE</scope>
    <source>
        <strain evidence="1">Expedition CK06-06</strain>
    </source>
</reference>
<proteinExistence type="predicted"/>
<feature type="non-terminal residue" evidence="1">
    <location>
        <position position="1"/>
    </location>
</feature>
<accession>X0W115</accession>
<gene>
    <name evidence="1" type="ORF">S01H1_54575</name>
</gene>
<protein>
    <submittedName>
        <fullName evidence="1">Uncharacterized protein</fullName>
    </submittedName>
</protein>
<sequence>RNICGLAPIYLMLRILEDGHGEPAGYDRCPADINHTSFVSICGVVLD</sequence>
<name>X0W115_9ZZZZ</name>
<dbReference type="EMBL" id="BARS01035424">
    <property type="protein sequence ID" value="GAG18358.1"/>
    <property type="molecule type" value="Genomic_DNA"/>
</dbReference>
<organism evidence="1">
    <name type="scientific">marine sediment metagenome</name>
    <dbReference type="NCBI Taxonomy" id="412755"/>
    <lineage>
        <taxon>unclassified sequences</taxon>
        <taxon>metagenomes</taxon>
        <taxon>ecological metagenomes</taxon>
    </lineage>
</organism>
<dbReference type="AlphaFoldDB" id="X0W115"/>
<comment type="caution">
    <text evidence="1">The sequence shown here is derived from an EMBL/GenBank/DDBJ whole genome shotgun (WGS) entry which is preliminary data.</text>
</comment>